<evidence type="ECO:0000256" key="7">
    <source>
        <dbReference type="ARBA" id="ARBA00048641"/>
    </source>
</evidence>
<dbReference type="GO" id="GO:0019878">
    <property type="term" value="P:lysine biosynthetic process via aminoadipic acid"/>
    <property type="evidence" value="ECO:0007669"/>
    <property type="project" value="TreeGrafter"/>
</dbReference>
<dbReference type="Pfam" id="PF01648">
    <property type="entry name" value="ACPS"/>
    <property type="match status" value="1"/>
</dbReference>
<keyword evidence="4 11" id="KW-0808">Transferase</keyword>
<dbReference type="SUPFAM" id="SSF56214">
    <property type="entry name" value="4'-phosphopantetheinyl transferase"/>
    <property type="match status" value="2"/>
</dbReference>
<evidence type="ECO:0000259" key="9">
    <source>
        <dbReference type="Pfam" id="PF01648"/>
    </source>
</evidence>
<sequence length="280" mass="31813">MRLFGEIMKRVFVNCGSWRPCQVDWCAAMARVQVEERERINKFSFQSDAKSALVGRLLLRAAVVQKEGVRNRDVLFGRSGRGKPELLRPADTSININISHHGNHAVVAMEIGRDVGVDVMKLDTPRGQNIEEFFRTMCRNFTEGEWSHILAPPTHQQQLAAFYRFWCLKESFIKAEGSGLSYGLQRLEFSPDPMWPPSHPTCCSGSVLAIDRQRVSDWRFEESLIDKEHCVSVAVRGCRGDEATPTFSEVGVSDLLSRLGPLTSEDHTHWTNFVSIYRQK</sequence>
<evidence type="ECO:0000259" key="10">
    <source>
        <dbReference type="Pfam" id="PF22624"/>
    </source>
</evidence>
<dbReference type="EMBL" id="CASHTH010002049">
    <property type="protein sequence ID" value="CAI8024043.1"/>
    <property type="molecule type" value="Genomic_DNA"/>
</dbReference>
<dbReference type="PANTHER" id="PTHR12215:SF10">
    <property type="entry name" value="L-AMINOADIPATE-SEMIALDEHYDE DEHYDROGENASE-PHOSPHOPANTETHEINYL TRANSFERASE"/>
    <property type="match status" value="1"/>
</dbReference>
<dbReference type="Gene3D" id="3.90.470.20">
    <property type="entry name" value="4'-phosphopantetheinyl transferase domain"/>
    <property type="match status" value="2"/>
</dbReference>
<feature type="domain" description="4'-phosphopantetheinyl transferase N-terminal" evidence="10">
    <location>
        <begin position="17"/>
        <end position="110"/>
    </location>
</feature>
<evidence type="ECO:0000256" key="8">
    <source>
        <dbReference type="ARBA" id="ARBA00048794"/>
    </source>
</evidence>
<evidence type="ECO:0000256" key="3">
    <source>
        <dbReference type="ARBA" id="ARBA00016301"/>
    </source>
</evidence>
<proteinExistence type="inferred from homology"/>
<evidence type="ECO:0000256" key="6">
    <source>
        <dbReference type="ARBA" id="ARBA00033443"/>
    </source>
</evidence>
<evidence type="ECO:0000313" key="11">
    <source>
        <dbReference type="EMBL" id="CAI8024043.1"/>
    </source>
</evidence>
<accession>A0AA35S5W5</accession>
<dbReference type="AlphaFoldDB" id="A0AA35S5W5"/>
<comment type="caution">
    <text evidence="11">The sequence shown here is derived from an EMBL/GenBank/DDBJ whole genome shotgun (WGS) entry which is preliminary data.</text>
</comment>
<dbReference type="PANTHER" id="PTHR12215">
    <property type="entry name" value="PHOSPHOPANTETHEINE TRANSFERASE"/>
    <property type="match status" value="1"/>
</dbReference>
<gene>
    <name evidence="11" type="ORF">GBAR_LOCUS14008</name>
</gene>
<evidence type="ECO:0000256" key="5">
    <source>
        <dbReference type="ARBA" id="ARBA00030484"/>
    </source>
</evidence>
<organism evidence="11 12">
    <name type="scientific">Geodia barretti</name>
    <name type="common">Barrett's horny sponge</name>
    <dbReference type="NCBI Taxonomy" id="519541"/>
    <lineage>
        <taxon>Eukaryota</taxon>
        <taxon>Metazoa</taxon>
        <taxon>Porifera</taxon>
        <taxon>Demospongiae</taxon>
        <taxon>Heteroscleromorpha</taxon>
        <taxon>Tetractinellida</taxon>
        <taxon>Astrophorina</taxon>
        <taxon>Geodiidae</taxon>
        <taxon>Geodia</taxon>
    </lineage>
</organism>
<dbReference type="InterPro" id="IPR055066">
    <property type="entry name" value="AASDHPPT_N"/>
</dbReference>
<reference evidence="11" key="1">
    <citation type="submission" date="2023-03" db="EMBL/GenBank/DDBJ databases">
        <authorList>
            <person name="Steffen K."/>
            <person name="Cardenas P."/>
        </authorList>
    </citation>
    <scope>NUCLEOTIDE SEQUENCE</scope>
</reference>
<dbReference type="InterPro" id="IPR008278">
    <property type="entry name" value="4-PPantetheinyl_Trfase_dom"/>
</dbReference>
<dbReference type="InterPro" id="IPR037143">
    <property type="entry name" value="4-PPantetheinyl_Trfase_dom_sf"/>
</dbReference>
<dbReference type="GO" id="GO:0008897">
    <property type="term" value="F:holo-[acyl-carrier-protein] synthase activity"/>
    <property type="evidence" value="ECO:0007669"/>
    <property type="project" value="UniProtKB-EC"/>
</dbReference>
<comment type="catalytic activity">
    <reaction evidence="7">
        <text>apo-[ACP] + CoA = holo-[ACP] + adenosine 3',5'-bisphosphate + H(+)</text>
        <dbReference type="Rhea" id="RHEA:12068"/>
        <dbReference type="Rhea" id="RHEA-COMP:9685"/>
        <dbReference type="Rhea" id="RHEA-COMP:9690"/>
        <dbReference type="ChEBI" id="CHEBI:15378"/>
        <dbReference type="ChEBI" id="CHEBI:29999"/>
        <dbReference type="ChEBI" id="CHEBI:57287"/>
        <dbReference type="ChEBI" id="CHEBI:58343"/>
        <dbReference type="ChEBI" id="CHEBI:64479"/>
        <dbReference type="EC" id="2.7.8.7"/>
    </reaction>
    <physiologicalReaction direction="left-to-right" evidence="7">
        <dbReference type="Rhea" id="RHEA:12069"/>
    </physiologicalReaction>
</comment>
<comment type="similarity">
    <text evidence="1">Belongs to the P-Pant transferase superfamily. AcpS family.</text>
</comment>
<dbReference type="Pfam" id="PF22624">
    <property type="entry name" value="AASDHPPT_N"/>
    <property type="match status" value="1"/>
</dbReference>
<protein>
    <recommendedName>
        <fullName evidence="3">L-aminoadipate-semialdehyde dehydrogenase-phosphopantetheinyl transferase</fullName>
        <ecNumber evidence="2">2.7.8.7</ecNumber>
    </recommendedName>
    <alternativeName>
        <fullName evidence="5">4'-phosphopantetheinyl transferase</fullName>
    </alternativeName>
    <alternativeName>
        <fullName evidence="6">Alpha-aminoadipic semialdehyde dehydrogenase-phosphopantetheinyl transferase</fullName>
    </alternativeName>
</protein>
<feature type="domain" description="4'-phosphopantetheinyl transferase" evidence="9">
    <location>
        <begin position="115"/>
        <end position="233"/>
    </location>
</feature>
<evidence type="ECO:0000256" key="2">
    <source>
        <dbReference type="ARBA" id="ARBA00013172"/>
    </source>
</evidence>
<dbReference type="EC" id="2.7.8.7" evidence="2"/>
<evidence type="ECO:0000313" key="12">
    <source>
        <dbReference type="Proteomes" id="UP001174909"/>
    </source>
</evidence>
<keyword evidence="12" id="KW-1185">Reference proteome</keyword>
<evidence type="ECO:0000256" key="4">
    <source>
        <dbReference type="ARBA" id="ARBA00022679"/>
    </source>
</evidence>
<dbReference type="Proteomes" id="UP001174909">
    <property type="component" value="Unassembled WGS sequence"/>
</dbReference>
<name>A0AA35S5W5_GEOBA</name>
<dbReference type="InterPro" id="IPR050559">
    <property type="entry name" value="P-Pant_transferase_sf"/>
</dbReference>
<dbReference type="GO" id="GO:0000287">
    <property type="term" value="F:magnesium ion binding"/>
    <property type="evidence" value="ECO:0007669"/>
    <property type="project" value="InterPro"/>
</dbReference>
<dbReference type="GO" id="GO:0005829">
    <property type="term" value="C:cytosol"/>
    <property type="evidence" value="ECO:0007669"/>
    <property type="project" value="TreeGrafter"/>
</dbReference>
<comment type="catalytic activity">
    <reaction evidence="8">
        <text>apo-[ACP] + acetyl-CoA = acetyl-[ACP] + adenosine 3',5'-bisphosphate + H(+)</text>
        <dbReference type="Rhea" id="RHEA:46564"/>
        <dbReference type="Rhea" id="RHEA-COMP:9621"/>
        <dbReference type="Rhea" id="RHEA-COMP:9690"/>
        <dbReference type="ChEBI" id="CHEBI:15378"/>
        <dbReference type="ChEBI" id="CHEBI:29999"/>
        <dbReference type="ChEBI" id="CHEBI:57288"/>
        <dbReference type="ChEBI" id="CHEBI:58343"/>
        <dbReference type="ChEBI" id="CHEBI:78446"/>
    </reaction>
    <physiologicalReaction direction="left-to-right" evidence="8">
        <dbReference type="Rhea" id="RHEA:46565"/>
    </physiologicalReaction>
</comment>
<evidence type="ECO:0000256" key="1">
    <source>
        <dbReference type="ARBA" id="ARBA00006195"/>
    </source>
</evidence>
<dbReference type="FunFam" id="3.90.470.20:FF:000003">
    <property type="entry name" value="L-aminoadipate-semialdehyde dehydrogenase-phosphopantetheinyl transferase"/>
    <property type="match status" value="1"/>
</dbReference>